<dbReference type="PANTHER" id="PTHR48090:SF1">
    <property type="entry name" value="PROPHAGE BACTOPRENOL GLUCOSYL TRANSFERASE HOMOLOG"/>
    <property type="match status" value="1"/>
</dbReference>
<comment type="caution">
    <text evidence="11">The sequence shown here is derived from an EMBL/GenBank/DDBJ whole genome shotgun (WGS) entry which is preliminary data.</text>
</comment>
<dbReference type="Gene3D" id="3.90.550.10">
    <property type="entry name" value="Spore Coat Polysaccharide Biosynthesis Protein SpsA, Chain A"/>
    <property type="match status" value="1"/>
</dbReference>
<evidence type="ECO:0000256" key="7">
    <source>
        <dbReference type="ARBA" id="ARBA00023136"/>
    </source>
</evidence>
<name>A0A086XQ68_9RHOB</name>
<sequence>MSGGRPRLVSIIVPCYNEEEVLDQTLGQLLALQPPASVSGFEFIFVDDGSSDGTMAKLRRAAELDNRVRAIEFSRNFGHQIAVTAGVEAASGEAVALIDADLQDPPGVLIEMIERWAEGYDVVYGMRRSREGESQFKRHTARAFYRLLNRLSEVPIPLDTGDFRVMDRRVVEVLLAMPERHRFVRGMVAWVGFRQLAVPYDRKKRAAGVSKYPLRKMLKFASDGILSFSSKPLDIATYLGFIAAILALAGVIYAIVMRIFTSNWVEGWTALMIAVLFLGGAQLISIGLIGEYIGRIYEETKKRPLYVVRERLGFGRPESVERDKVRDPDRIRS</sequence>
<dbReference type="InterPro" id="IPR001173">
    <property type="entry name" value="Glyco_trans_2-like"/>
</dbReference>
<keyword evidence="4 11" id="KW-0808">Transferase</keyword>
<keyword evidence="2" id="KW-1003">Cell membrane</keyword>
<evidence type="ECO:0000256" key="9">
    <source>
        <dbReference type="SAM" id="Phobius"/>
    </source>
</evidence>
<dbReference type="Proteomes" id="UP000028824">
    <property type="component" value="Unassembled WGS sequence"/>
</dbReference>
<evidence type="ECO:0000259" key="10">
    <source>
        <dbReference type="Pfam" id="PF00535"/>
    </source>
</evidence>
<reference evidence="11 12" key="1">
    <citation type="submission" date="2014-03" db="EMBL/GenBank/DDBJ databases">
        <title>Genome of Paenirhodobacter enshiensis DW2-9.</title>
        <authorList>
            <person name="Wang D."/>
            <person name="Wang G."/>
        </authorList>
    </citation>
    <scope>NUCLEOTIDE SEQUENCE [LARGE SCALE GENOMIC DNA]</scope>
    <source>
        <strain evidence="11 12">DW2-9</strain>
    </source>
</reference>
<keyword evidence="12" id="KW-1185">Reference proteome</keyword>
<evidence type="ECO:0000256" key="5">
    <source>
        <dbReference type="ARBA" id="ARBA00022692"/>
    </source>
</evidence>
<evidence type="ECO:0000313" key="11">
    <source>
        <dbReference type="EMBL" id="KFI24168.1"/>
    </source>
</evidence>
<dbReference type="eggNOG" id="COG0463">
    <property type="taxonomic scope" value="Bacteria"/>
</dbReference>
<protein>
    <submittedName>
        <fullName evidence="11">Glycosyltransferase</fullName>
    </submittedName>
</protein>
<feature type="transmembrane region" description="Helical" evidence="9">
    <location>
        <begin position="235"/>
        <end position="256"/>
    </location>
</feature>
<evidence type="ECO:0000256" key="3">
    <source>
        <dbReference type="ARBA" id="ARBA00022676"/>
    </source>
</evidence>
<dbReference type="OrthoDB" id="9807795at2"/>
<keyword evidence="7 9" id="KW-0472">Membrane</keyword>
<dbReference type="AlphaFoldDB" id="A0A086XQ68"/>
<dbReference type="InterPro" id="IPR029044">
    <property type="entry name" value="Nucleotide-diphossugar_trans"/>
</dbReference>
<evidence type="ECO:0000256" key="8">
    <source>
        <dbReference type="ARBA" id="ARBA00038152"/>
    </source>
</evidence>
<dbReference type="FunFam" id="3.90.550.10:FF:000079">
    <property type="entry name" value="Probable glycosyl transferase"/>
    <property type="match status" value="1"/>
</dbReference>
<comment type="similarity">
    <text evidence="8">Belongs to the glycosyltransferase 2 family. GtrB subfamily.</text>
</comment>
<dbReference type="InterPro" id="IPR050256">
    <property type="entry name" value="Glycosyltransferase_2"/>
</dbReference>
<gene>
    <name evidence="11" type="ORF">CG50_13680</name>
</gene>
<keyword evidence="6 9" id="KW-1133">Transmembrane helix</keyword>
<keyword evidence="3" id="KW-0328">Glycosyltransferase</keyword>
<evidence type="ECO:0000313" key="12">
    <source>
        <dbReference type="Proteomes" id="UP000028824"/>
    </source>
</evidence>
<dbReference type="GO" id="GO:0005886">
    <property type="term" value="C:plasma membrane"/>
    <property type="evidence" value="ECO:0007669"/>
    <property type="project" value="UniProtKB-SubCell"/>
</dbReference>
<dbReference type="GO" id="GO:0016757">
    <property type="term" value="F:glycosyltransferase activity"/>
    <property type="evidence" value="ECO:0007669"/>
    <property type="project" value="UniProtKB-KW"/>
</dbReference>
<dbReference type="RefSeq" id="WP_036640562.1">
    <property type="nucleotide sequence ID" value="NZ_JFZB01000069.1"/>
</dbReference>
<evidence type="ECO:0000256" key="2">
    <source>
        <dbReference type="ARBA" id="ARBA00022475"/>
    </source>
</evidence>
<dbReference type="PANTHER" id="PTHR48090">
    <property type="entry name" value="UNDECAPRENYL-PHOSPHATE 4-DEOXY-4-FORMAMIDO-L-ARABINOSE TRANSFERASE-RELATED"/>
    <property type="match status" value="1"/>
</dbReference>
<dbReference type="Pfam" id="PF00535">
    <property type="entry name" value="Glycos_transf_2"/>
    <property type="match status" value="1"/>
</dbReference>
<dbReference type="STRING" id="1105367.CG50_13680"/>
<comment type="subcellular location">
    <subcellularLocation>
        <location evidence="1">Cell membrane</location>
        <topology evidence="1">Multi-pass membrane protein</topology>
    </subcellularLocation>
</comment>
<organism evidence="11 12">
    <name type="scientific">Paenirhodobacter enshiensis</name>
    <dbReference type="NCBI Taxonomy" id="1105367"/>
    <lineage>
        <taxon>Bacteria</taxon>
        <taxon>Pseudomonadati</taxon>
        <taxon>Pseudomonadota</taxon>
        <taxon>Alphaproteobacteria</taxon>
        <taxon>Rhodobacterales</taxon>
        <taxon>Rhodobacter group</taxon>
        <taxon>Paenirhodobacter</taxon>
    </lineage>
</organism>
<keyword evidence="5 9" id="KW-0812">Transmembrane</keyword>
<accession>A0A086XQ68</accession>
<evidence type="ECO:0000256" key="1">
    <source>
        <dbReference type="ARBA" id="ARBA00004651"/>
    </source>
</evidence>
<feature type="domain" description="Glycosyltransferase 2-like" evidence="10">
    <location>
        <begin position="10"/>
        <end position="173"/>
    </location>
</feature>
<proteinExistence type="inferred from homology"/>
<feature type="transmembrane region" description="Helical" evidence="9">
    <location>
        <begin position="268"/>
        <end position="293"/>
    </location>
</feature>
<dbReference type="CDD" id="cd04187">
    <property type="entry name" value="DPM1_like_bac"/>
    <property type="match status" value="1"/>
</dbReference>
<dbReference type="SUPFAM" id="SSF53448">
    <property type="entry name" value="Nucleotide-diphospho-sugar transferases"/>
    <property type="match status" value="1"/>
</dbReference>
<dbReference type="EMBL" id="JFZB01000069">
    <property type="protein sequence ID" value="KFI24168.1"/>
    <property type="molecule type" value="Genomic_DNA"/>
</dbReference>
<evidence type="ECO:0000256" key="4">
    <source>
        <dbReference type="ARBA" id="ARBA00022679"/>
    </source>
</evidence>
<evidence type="ECO:0000256" key="6">
    <source>
        <dbReference type="ARBA" id="ARBA00022989"/>
    </source>
</evidence>